<keyword evidence="4" id="KW-1185">Reference proteome</keyword>
<name>A0ABM8DMS6_9BACT</name>
<keyword evidence="1" id="KW-1133">Transmembrane helix</keyword>
<evidence type="ECO:0000256" key="1">
    <source>
        <dbReference type="SAM" id="Phobius"/>
    </source>
</evidence>
<dbReference type="SUPFAM" id="SSF53448">
    <property type="entry name" value="Nucleotide-diphospho-sugar transferases"/>
    <property type="match status" value="1"/>
</dbReference>
<keyword evidence="1" id="KW-0812">Transmembrane</keyword>
<dbReference type="PANTHER" id="PTHR43685:SF2">
    <property type="entry name" value="GLYCOSYLTRANSFERASE 2-LIKE DOMAIN-CONTAINING PROTEIN"/>
    <property type="match status" value="1"/>
</dbReference>
<keyword evidence="3" id="KW-0808">Transferase</keyword>
<evidence type="ECO:0000259" key="2">
    <source>
        <dbReference type="Pfam" id="PF00535"/>
    </source>
</evidence>
<sequence>MLWIDLIAWTATALLVAGLVLLRRHWARLPVLETDPPPQPAVSVCLCIPVRNEVLEVAAALDTWLAQDHPALRIVVVDDGSTDGSTAVLRAREQAHPDRLRVLRNDDLPPGWLGKNHALYLASQQPEARAADWLLFADADVQAAPDLLRRALAFTVAHPTHPADILALLPGVDTVGWAERAVLPLAASAFLALIPPHRVPLPRHPAFCGVGAFTLVRRQAYDAVGGHAAAPLEAIDDMMLARRMKAAGFVNRVARGGPDLHLRMYHGLHELVCAMRKNAAALPAWWLLPLALPPALLIGLAPIWLPFAGHPGLALLLWLLVPALAGDVQQRLTGRPMDLLWALWPLNALVFAAGTAWAFSDRLRGVNHWRGRDVKLR</sequence>
<dbReference type="InterPro" id="IPR050834">
    <property type="entry name" value="Glycosyltransf_2"/>
</dbReference>
<evidence type="ECO:0000313" key="4">
    <source>
        <dbReference type="Proteomes" id="UP001242010"/>
    </source>
</evidence>
<dbReference type="Pfam" id="PF00535">
    <property type="entry name" value="Glycos_transf_2"/>
    <property type="match status" value="1"/>
</dbReference>
<dbReference type="EMBL" id="AP027079">
    <property type="protein sequence ID" value="BDU68229.1"/>
    <property type="molecule type" value="Genomic_DNA"/>
</dbReference>
<protein>
    <submittedName>
        <fullName evidence="3">Glycosyl transferase</fullName>
    </submittedName>
</protein>
<accession>A0ABM8DMS6</accession>
<gene>
    <name evidence="3" type="ORF">GETHOR_03300</name>
</gene>
<dbReference type="RefSeq" id="WP_286354853.1">
    <property type="nucleotide sequence ID" value="NZ_AP027079.1"/>
</dbReference>
<dbReference type="CDD" id="cd00761">
    <property type="entry name" value="Glyco_tranf_GTA_type"/>
    <property type="match status" value="1"/>
</dbReference>
<feature type="transmembrane region" description="Helical" evidence="1">
    <location>
        <begin position="340"/>
        <end position="359"/>
    </location>
</feature>
<feature type="transmembrane region" description="Helical" evidence="1">
    <location>
        <begin position="284"/>
        <end position="305"/>
    </location>
</feature>
<evidence type="ECO:0000313" key="3">
    <source>
        <dbReference type="EMBL" id="BDU68229.1"/>
    </source>
</evidence>
<feature type="domain" description="Glycosyltransferase 2-like" evidence="2">
    <location>
        <begin position="46"/>
        <end position="221"/>
    </location>
</feature>
<dbReference type="Proteomes" id="UP001242010">
    <property type="component" value="Chromosome"/>
</dbReference>
<dbReference type="Gene3D" id="3.90.550.10">
    <property type="entry name" value="Spore Coat Polysaccharide Biosynthesis Protein SpsA, Chain A"/>
    <property type="match status" value="1"/>
</dbReference>
<feature type="transmembrane region" description="Helical" evidence="1">
    <location>
        <begin position="6"/>
        <end position="22"/>
    </location>
</feature>
<organism evidence="3 4">
    <name type="scientific">Geothrix oryzae</name>
    <dbReference type="NCBI Taxonomy" id="2927975"/>
    <lineage>
        <taxon>Bacteria</taxon>
        <taxon>Pseudomonadati</taxon>
        <taxon>Acidobacteriota</taxon>
        <taxon>Holophagae</taxon>
        <taxon>Holophagales</taxon>
        <taxon>Holophagaceae</taxon>
        <taxon>Geothrix</taxon>
    </lineage>
</organism>
<dbReference type="GO" id="GO:0016740">
    <property type="term" value="F:transferase activity"/>
    <property type="evidence" value="ECO:0007669"/>
    <property type="project" value="UniProtKB-KW"/>
</dbReference>
<reference evidence="4" key="1">
    <citation type="journal article" date="2023" name="Int. J. Syst. Evol. Microbiol.">
        <title>Mesoterricola silvestris gen. nov., sp. nov., Mesoterricola sediminis sp. nov., Geothrix oryzae sp. nov., Geothrix edaphica sp. nov., Geothrix rubra sp. nov., and Geothrix limicola sp. nov., six novel members of Acidobacteriota isolated from soils.</title>
        <authorList>
            <person name="Itoh H."/>
            <person name="Sugisawa Y."/>
            <person name="Mise K."/>
            <person name="Xu Z."/>
            <person name="Kuniyasu M."/>
            <person name="Ushijima N."/>
            <person name="Kawano K."/>
            <person name="Kobayashi E."/>
            <person name="Shiratori Y."/>
            <person name="Masuda Y."/>
            <person name="Senoo K."/>
        </authorList>
    </citation>
    <scope>NUCLEOTIDE SEQUENCE [LARGE SCALE GENOMIC DNA]</scope>
    <source>
        <strain evidence="4">Red222</strain>
    </source>
</reference>
<dbReference type="PANTHER" id="PTHR43685">
    <property type="entry name" value="GLYCOSYLTRANSFERASE"/>
    <property type="match status" value="1"/>
</dbReference>
<dbReference type="InterPro" id="IPR001173">
    <property type="entry name" value="Glyco_trans_2-like"/>
</dbReference>
<proteinExistence type="predicted"/>
<keyword evidence="1" id="KW-0472">Membrane</keyword>
<dbReference type="InterPro" id="IPR029044">
    <property type="entry name" value="Nucleotide-diphossugar_trans"/>
</dbReference>